<sequence>MLALPVLLLLSVTEPSETTARLRWLVEIRGPLLDAAEFSHPRWQLVT</sequence>
<evidence type="ECO:0000313" key="1">
    <source>
        <dbReference type="EMBL" id="MBP2409221.1"/>
    </source>
</evidence>
<dbReference type="RefSeq" id="WP_209890820.1">
    <property type="nucleotide sequence ID" value="NZ_BAAAJV010000018.1"/>
</dbReference>
<protein>
    <submittedName>
        <fullName evidence="1">Uncharacterized protein</fullName>
    </submittedName>
</protein>
<name>A0ABS4YKA8_9MICO</name>
<accession>A0ABS4YKA8</accession>
<reference evidence="1 2" key="1">
    <citation type="submission" date="2021-03" db="EMBL/GenBank/DDBJ databases">
        <title>Sequencing the genomes of 1000 actinobacteria strains.</title>
        <authorList>
            <person name="Klenk H.-P."/>
        </authorList>
    </citation>
    <scope>NUCLEOTIDE SEQUENCE [LARGE SCALE GENOMIC DNA]</scope>
    <source>
        <strain evidence="1 2">DSM 14564</strain>
    </source>
</reference>
<proteinExistence type="predicted"/>
<evidence type="ECO:0000313" key="2">
    <source>
        <dbReference type="Proteomes" id="UP000698222"/>
    </source>
</evidence>
<comment type="caution">
    <text evidence="1">The sequence shown here is derived from an EMBL/GenBank/DDBJ whole genome shotgun (WGS) entry which is preliminary data.</text>
</comment>
<keyword evidence="2" id="KW-1185">Reference proteome</keyword>
<gene>
    <name evidence="1" type="ORF">JOF44_002124</name>
</gene>
<organism evidence="1 2">
    <name type="scientific">Brachybacterium fresconis</name>
    <dbReference type="NCBI Taxonomy" id="173363"/>
    <lineage>
        <taxon>Bacteria</taxon>
        <taxon>Bacillati</taxon>
        <taxon>Actinomycetota</taxon>
        <taxon>Actinomycetes</taxon>
        <taxon>Micrococcales</taxon>
        <taxon>Dermabacteraceae</taxon>
        <taxon>Brachybacterium</taxon>
    </lineage>
</organism>
<dbReference type="EMBL" id="JAGIOC010000001">
    <property type="protein sequence ID" value="MBP2409221.1"/>
    <property type="molecule type" value="Genomic_DNA"/>
</dbReference>
<dbReference type="Proteomes" id="UP000698222">
    <property type="component" value="Unassembled WGS sequence"/>
</dbReference>